<reference evidence="3 4" key="1">
    <citation type="submission" date="2022-12" db="EMBL/GenBank/DDBJ databases">
        <title>Chromosome-level genome of Tegillarca granosa.</title>
        <authorList>
            <person name="Kim J."/>
        </authorList>
    </citation>
    <scope>NUCLEOTIDE SEQUENCE [LARGE SCALE GENOMIC DNA]</scope>
    <source>
        <strain evidence="3">Teg-2019</strain>
        <tissue evidence="3">Adductor muscle</tissue>
    </source>
</reference>
<feature type="compositionally biased region" description="Basic and acidic residues" evidence="2">
    <location>
        <begin position="254"/>
        <end position="263"/>
    </location>
</feature>
<feature type="compositionally biased region" description="Basic residues" evidence="2">
    <location>
        <begin position="792"/>
        <end position="802"/>
    </location>
</feature>
<feature type="compositionally biased region" description="Polar residues" evidence="2">
    <location>
        <begin position="122"/>
        <end position="141"/>
    </location>
</feature>
<keyword evidence="1" id="KW-0175">Coiled coil</keyword>
<dbReference type="Proteomes" id="UP001217089">
    <property type="component" value="Unassembled WGS sequence"/>
</dbReference>
<feature type="coiled-coil region" evidence="1">
    <location>
        <begin position="478"/>
        <end position="585"/>
    </location>
</feature>
<feature type="compositionally biased region" description="Basic and acidic residues" evidence="2">
    <location>
        <begin position="964"/>
        <end position="983"/>
    </location>
</feature>
<feature type="compositionally biased region" description="Basic and acidic residues" evidence="2">
    <location>
        <begin position="290"/>
        <end position="320"/>
    </location>
</feature>
<feature type="region of interest" description="Disordered" evidence="2">
    <location>
        <begin position="345"/>
        <end position="384"/>
    </location>
</feature>
<feature type="compositionally biased region" description="Polar residues" evidence="2">
    <location>
        <begin position="375"/>
        <end position="384"/>
    </location>
</feature>
<organism evidence="3 4">
    <name type="scientific">Tegillarca granosa</name>
    <name type="common">Malaysian cockle</name>
    <name type="synonym">Anadara granosa</name>
    <dbReference type="NCBI Taxonomy" id="220873"/>
    <lineage>
        <taxon>Eukaryota</taxon>
        <taxon>Metazoa</taxon>
        <taxon>Spiralia</taxon>
        <taxon>Lophotrochozoa</taxon>
        <taxon>Mollusca</taxon>
        <taxon>Bivalvia</taxon>
        <taxon>Autobranchia</taxon>
        <taxon>Pteriomorphia</taxon>
        <taxon>Arcoida</taxon>
        <taxon>Arcoidea</taxon>
        <taxon>Arcidae</taxon>
        <taxon>Tegillarca</taxon>
    </lineage>
</organism>
<feature type="region of interest" description="Disordered" evidence="2">
    <location>
        <begin position="755"/>
        <end position="831"/>
    </location>
</feature>
<comment type="caution">
    <text evidence="3">The sequence shown here is derived from an EMBL/GenBank/DDBJ whole genome shotgun (WGS) entry which is preliminary data.</text>
</comment>
<evidence type="ECO:0000256" key="1">
    <source>
        <dbReference type="SAM" id="Coils"/>
    </source>
</evidence>
<evidence type="ECO:0000313" key="3">
    <source>
        <dbReference type="EMBL" id="KAJ8304552.1"/>
    </source>
</evidence>
<feature type="compositionally biased region" description="Low complexity" evidence="2">
    <location>
        <begin position="23"/>
        <end position="36"/>
    </location>
</feature>
<feature type="compositionally biased region" description="Low complexity" evidence="2">
    <location>
        <begin position="820"/>
        <end position="831"/>
    </location>
</feature>
<gene>
    <name evidence="3" type="ORF">KUTeg_018135</name>
</gene>
<feature type="compositionally biased region" description="Basic and acidic residues" evidence="2">
    <location>
        <begin position="777"/>
        <end position="791"/>
    </location>
</feature>
<feature type="compositionally biased region" description="Acidic residues" evidence="2">
    <location>
        <begin position="350"/>
        <end position="361"/>
    </location>
</feature>
<keyword evidence="4" id="KW-1185">Reference proteome</keyword>
<protein>
    <submittedName>
        <fullName evidence="3">Uncharacterized protein</fullName>
    </submittedName>
</protein>
<feature type="compositionally biased region" description="Basic and acidic residues" evidence="2">
    <location>
        <begin position="363"/>
        <end position="372"/>
    </location>
</feature>
<feature type="region of interest" description="Disordered" evidence="2">
    <location>
        <begin position="1010"/>
        <end position="1033"/>
    </location>
</feature>
<feature type="region of interest" description="Disordered" evidence="2">
    <location>
        <begin position="686"/>
        <end position="706"/>
    </location>
</feature>
<name>A0ABQ9EGY9_TEGGR</name>
<feature type="region of interest" description="Disordered" evidence="2">
    <location>
        <begin position="23"/>
        <end position="71"/>
    </location>
</feature>
<feature type="region of interest" description="Disordered" evidence="2">
    <location>
        <begin position="244"/>
        <end position="320"/>
    </location>
</feature>
<accession>A0ABQ9EGY9</accession>
<proteinExistence type="predicted"/>
<dbReference type="EMBL" id="JARBDR010000903">
    <property type="protein sequence ID" value="KAJ8304552.1"/>
    <property type="molecule type" value="Genomic_DNA"/>
</dbReference>
<feature type="compositionally biased region" description="Basic residues" evidence="2">
    <location>
        <begin position="759"/>
        <end position="776"/>
    </location>
</feature>
<evidence type="ECO:0000313" key="4">
    <source>
        <dbReference type="Proteomes" id="UP001217089"/>
    </source>
</evidence>
<sequence length="1123" mass="130876">MILILVKANSILIKKIMSDLNSDSNKAMSSSSARNSDQSDEGSDVMADWALVSKDGELQDTSGDDSSSISGSSIEVMSLEDDETDLDLALKALSLESDDSDESEQTEDLNAQILRLPESLQKGGNKNPSLHTSTNMESSKPYQAALQREVTENLQTKNSNPQEQEVFRHYDPESVEGELSHDVENEEITDFAMKVDHPVDKSLGASGNTEDEAKQAFKRELSVSEMNESPQSSISLPEVISMSELDKEDEGEDEAHSNFHDNDPDPEMLNPLEIPPGQENDNVINQVLEEGVRKEDEEKVRPEQNRRDGEPQVPELHQHNEDQVIDHDLDLIVINPLALPHRDRGFNYEVEQDDPETESSTEMDVHDDRIESDQSELQTTDNSNLSNVDISDLMENIHVNRQYLHHPKPWIDVFLNAALVLVVSVAIGMGIGHNLGSVPSWKIGQQAKTISCHKNVDDFIHHTILDQKLDRCERKLRYTKLSQENQKLKDEANSLRNEVYDLRSEIIRLKYKKSQEIALQDANRKRESLTSVLVKANQLEQENSDLRLEIGRLKYGYHGNKNLENVKEEENINKQQEQANEEKISPNPCSKVKSLQNELLIERERSEMWRNLYKDKEEELKKKILDEENATHDVFGCMKLMLKNLSLPVNISVNISKNIEEQWKKLQNVSLNSFVEILKSFVTPETNKEKGNNWNSGNKKGHTRWTDTVKDALNKTRESMSDVKNLSHDFWKKHEPTVSEHLRKVQETMHEATQQLKDHFHKSKWFGKKRKGRKNRNNKDNQDHTEKTKENGKHKKSSKASTKRQGFQEQKHKNRKQNKHLWNNNSNNKFNKQYNKLHDKMKNLNFDQFEKLSCKKRKKTLNVFNKIWSKFNFDRLDEKAGMWCGCQNTWWSKIVYGQSTAARPECVPYLFSWQLMVSNCQDCQNKICKKRKASNHYDQEKYNKHGRHEKKKWKFHQEFNIHEEPDEDSFGKDDKFQENENHMNSDSMNEINIDDLPGLVFDDAIDLNKKPNSTEFSNENKEDNSECNPETDVCSEDEQNWYLRQMEQRQYEREHQYTPDGKGDWMFKRAEERNFQRTYPDDWYFRRWNKKDLHEPPPPPKHFMMTDNEDCFEEDGHISCVEW</sequence>
<feature type="region of interest" description="Disordered" evidence="2">
    <location>
        <begin position="964"/>
        <end position="991"/>
    </location>
</feature>
<evidence type="ECO:0000256" key="2">
    <source>
        <dbReference type="SAM" id="MobiDB-lite"/>
    </source>
</evidence>
<feature type="region of interest" description="Disordered" evidence="2">
    <location>
        <begin position="116"/>
        <end position="143"/>
    </location>
</feature>